<dbReference type="EMBL" id="GBXM01024881">
    <property type="protein sequence ID" value="JAH83696.1"/>
    <property type="molecule type" value="Transcribed_RNA"/>
</dbReference>
<reference evidence="1" key="2">
    <citation type="journal article" date="2015" name="Fish Shellfish Immunol.">
        <title>Early steps in the European eel (Anguilla anguilla)-Vibrio vulnificus interaction in the gills: Role of the RtxA13 toxin.</title>
        <authorList>
            <person name="Callol A."/>
            <person name="Pajuelo D."/>
            <person name="Ebbesson L."/>
            <person name="Teles M."/>
            <person name="MacKenzie S."/>
            <person name="Amaro C."/>
        </authorList>
    </citation>
    <scope>NUCLEOTIDE SEQUENCE</scope>
</reference>
<dbReference type="AlphaFoldDB" id="A0A0E9W026"/>
<proteinExistence type="predicted"/>
<protein>
    <submittedName>
        <fullName evidence="1">Uncharacterized protein</fullName>
    </submittedName>
</protein>
<accession>A0A0E9W026</accession>
<sequence>MREKQTIHSAFNKLLRTWAIFLQCLSEPSSNEHLS</sequence>
<organism evidence="1">
    <name type="scientific">Anguilla anguilla</name>
    <name type="common">European freshwater eel</name>
    <name type="synonym">Muraena anguilla</name>
    <dbReference type="NCBI Taxonomy" id="7936"/>
    <lineage>
        <taxon>Eukaryota</taxon>
        <taxon>Metazoa</taxon>
        <taxon>Chordata</taxon>
        <taxon>Craniata</taxon>
        <taxon>Vertebrata</taxon>
        <taxon>Euteleostomi</taxon>
        <taxon>Actinopterygii</taxon>
        <taxon>Neopterygii</taxon>
        <taxon>Teleostei</taxon>
        <taxon>Anguilliformes</taxon>
        <taxon>Anguillidae</taxon>
        <taxon>Anguilla</taxon>
    </lineage>
</organism>
<reference evidence="1" key="1">
    <citation type="submission" date="2014-11" db="EMBL/GenBank/DDBJ databases">
        <authorList>
            <person name="Amaro Gonzalez C."/>
        </authorList>
    </citation>
    <scope>NUCLEOTIDE SEQUENCE</scope>
</reference>
<name>A0A0E9W026_ANGAN</name>
<evidence type="ECO:0000313" key="1">
    <source>
        <dbReference type="EMBL" id="JAH83696.1"/>
    </source>
</evidence>